<comment type="caution">
    <text evidence="1">The sequence shown here is derived from an EMBL/GenBank/DDBJ whole genome shotgun (WGS) entry which is preliminary data.</text>
</comment>
<dbReference type="EMBL" id="JAHQCS010000064">
    <property type="protein sequence ID" value="MBU9711261.1"/>
    <property type="molecule type" value="Genomic_DNA"/>
</dbReference>
<dbReference type="RefSeq" id="WP_217065141.1">
    <property type="nucleotide sequence ID" value="NZ_JAHQCS010000064.1"/>
</dbReference>
<sequence>MSITITGNVKHTITIDPGVWIFDERKVDLDTYFSQKTQNYQDSEGEKLAKAFDLHRKEGANVLSSNGNNITVSKKDLTEKSFGIPLFPFLENASPNEDVEYIIFKRSSGDDFTCPVHLAREGIIGFSKKGKPLKEDGPLHFYYNDGSNQSDPITDIINIVVS</sequence>
<keyword evidence="2" id="KW-1185">Reference proteome</keyword>
<accession>A0ABS6JC72</accession>
<protein>
    <submittedName>
        <fullName evidence="1">Peptidyl-prolyl cis-trans isomerase</fullName>
    </submittedName>
</protein>
<keyword evidence="1" id="KW-0413">Isomerase</keyword>
<dbReference type="GO" id="GO:0016853">
    <property type="term" value="F:isomerase activity"/>
    <property type="evidence" value="ECO:0007669"/>
    <property type="project" value="UniProtKB-KW"/>
</dbReference>
<organism evidence="1 2">
    <name type="scientific">Evansella tamaricis</name>
    <dbReference type="NCBI Taxonomy" id="2069301"/>
    <lineage>
        <taxon>Bacteria</taxon>
        <taxon>Bacillati</taxon>
        <taxon>Bacillota</taxon>
        <taxon>Bacilli</taxon>
        <taxon>Bacillales</taxon>
        <taxon>Bacillaceae</taxon>
        <taxon>Evansella</taxon>
    </lineage>
</organism>
<evidence type="ECO:0000313" key="2">
    <source>
        <dbReference type="Proteomes" id="UP000784880"/>
    </source>
</evidence>
<gene>
    <name evidence="1" type="ORF">KS419_05915</name>
</gene>
<evidence type="ECO:0000313" key="1">
    <source>
        <dbReference type="EMBL" id="MBU9711261.1"/>
    </source>
</evidence>
<reference evidence="1 2" key="1">
    <citation type="submission" date="2021-06" db="EMBL/GenBank/DDBJ databases">
        <title>Bacillus sp. RD4P76, an endophyte from a halophyte.</title>
        <authorList>
            <person name="Sun J.-Q."/>
        </authorList>
    </citation>
    <scope>NUCLEOTIDE SEQUENCE [LARGE SCALE GENOMIC DNA]</scope>
    <source>
        <strain evidence="1 2">CGMCC 1.15917</strain>
    </source>
</reference>
<name>A0ABS6JC72_9BACI</name>
<proteinExistence type="predicted"/>
<dbReference type="Proteomes" id="UP000784880">
    <property type="component" value="Unassembled WGS sequence"/>
</dbReference>